<evidence type="ECO:0000313" key="1">
    <source>
        <dbReference type="EMBL" id="HHM43725.1"/>
    </source>
</evidence>
<organism evidence="1">
    <name type="scientific">Caldiarchaeum subterraneum</name>
    <dbReference type="NCBI Taxonomy" id="311458"/>
    <lineage>
        <taxon>Archaea</taxon>
        <taxon>Nitrososphaerota</taxon>
        <taxon>Candidatus Caldarchaeales</taxon>
        <taxon>Candidatus Caldarchaeaceae</taxon>
        <taxon>Candidatus Caldarchaeum</taxon>
    </lineage>
</organism>
<gene>
    <name evidence="1" type="ORF">ENM31_00300</name>
</gene>
<dbReference type="AlphaFoldDB" id="A0A7J3VRL5"/>
<protein>
    <recommendedName>
        <fullName evidence="2">Protein kinase domain-containing protein</fullName>
    </recommendedName>
</protein>
<dbReference type="InterPro" id="IPR011009">
    <property type="entry name" value="Kinase-like_dom_sf"/>
</dbReference>
<name>A0A7J3VRL5_CALS0</name>
<proteinExistence type="predicted"/>
<dbReference type="EMBL" id="DRXH01000012">
    <property type="protein sequence ID" value="HHM43725.1"/>
    <property type="molecule type" value="Genomic_DNA"/>
</dbReference>
<reference evidence="1" key="1">
    <citation type="journal article" date="2020" name="mSystems">
        <title>Genome- and Community-Level Interaction Insights into Carbon Utilization and Element Cycling Functions of Hydrothermarchaeota in Hydrothermal Sediment.</title>
        <authorList>
            <person name="Zhou Z."/>
            <person name="Liu Y."/>
            <person name="Xu W."/>
            <person name="Pan J."/>
            <person name="Luo Z.H."/>
            <person name="Li M."/>
        </authorList>
    </citation>
    <scope>NUCLEOTIDE SEQUENCE [LARGE SCALE GENOMIC DNA]</scope>
    <source>
        <strain evidence="1">SpSt-1074</strain>
    </source>
</reference>
<comment type="caution">
    <text evidence="1">The sequence shown here is derived from an EMBL/GenBank/DDBJ whole genome shotgun (WGS) entry which is preliminary data.</text>
</comment>
<accession>A0A7J3VRL5</accession>
<dbReference type="SUPFAM" id="SSF56112">
    <property type="entry name" value="Protein kinase-like (PK-like)"/>
    <property type="match status" value="1"/>
</dbReference>
<sequence length="517" mass="58810">MAEEKHFFHGLLYPEAVSLPRLDDVLTGRGAAEGVEAAFYIHLGKTSELHVVLRRLRQGVRVLRSNGHRVYMVDAKAFKDDVLKAAYAETLAHRLLTPYQPIRGESFLRRLEITYKKEVITQLLKDLVSEHKLAAANFLIDVRYFLYEKLRRLVEVFPLMRAELVQVLENCTDAVRGFEEAAEKLVSEGVLARRNGYYALSMDAMRNFGTIPILTGLEQLKKINILKVSKAFSFLVFDVGLPAHPHHLPDPEQYVYLTTARGLQPLSKQLDMLDFVREFYGGVEAKVRRVGGLFNSTYVIEADSVKLFAKRYLSWTDVKWVAARLWTAWVKDFSINPSTRMAKEIYYLNHLRNLGFSTPEIIHVNWNGKILYTSYVEGQNLIAAWLGKSPDRRFFARQVGENLAQIHGRGVMLGDCKPESFIKSSEGEIFVTDVEQASTDGDPAWDLMELVFYPGHYLDAEEAGLLAADVVEGYARAGSLETVRRSLKPGYVRTMALWTPPWVQKAVSDRVKLFLRA</sequence>
<evidence type="ECO:0008006" key="2">
    <source>
        <dbReference type="Google" id="ProtNLM"/>
    </source>
</evidence>